<dbReference type="RefSeq" id="WP_013778129.1">
    <property type="nucleotide sequence ID" value="NC_015519.1"/>
</dbReference>
<dbReference type="OrthoDB" id="2454603at2"/>
<proteinExistence type="predicted"/>
<dbReference type="HOGENOM" id="CLU_160601_0_0_9"/>
<dbReference type="EMBL" id="HF563609">
    <property type="protein sequence ID" value="CCP25877.1"/>
    <property type="molecule type" value="Genomic_DNA"/>
</dbReference>
<dbReference type="KEGG" id="tep:TepRe1_1058"/>
<sequence>MYDVKPVINKLMEEIVGEDKVSDAYPEDFTNPPYISFYEQFNKDYIKKGPEYLTEIVIQIDIWHNRSTGALAQQVNEKMNSIGFRREFARDIPDPNIKHKTMRFRGIVDKRNLLVYQ</sequence>
<dbReference type="KEGG" id="tae:TepiRe1_1156"/>
<accession>L0S249</accession>
<dbReference type="eggNOG" id="ENOG5032UH8">
    <property type="taxonomic scope" value="Bacteria"/>
</dbReference>
<dbReference type="Proteomes" id="UP000010802">
    <property type="component" value="Chromosome"/>
</dbReference>
<evidence type="ECO:0000313" key="1">
    <source>
        <dbReference type="EMBL" id="CCP25877.1"/>
    </source>
</evidence>
<accession>F4LSE0</accession>
<organism evidence="1 2">
    <name type="scientific">Tepidanaerobacter acetatoxydans (strain DSM 21804 / JCM 16047 / Re1)</name>
    <dbReference type="NCBI Taxonomy" id="1209989"/>
    <lineage>
        <taxon>Bacteria</taxon>
        <taxon>Bacillati</taxon>
        <taxon>Bacillota</taxon>
        <taxon>Clostridia</taxon>
        <taxon>Thermosediminibacterales</taxon>
        <taxon>Tepidanaerobacteraceae</taxon>
        <taxon>Tepidanaerobacter</taxon>
    </lineage>
</organism>
<dbReference type="PATRIC" id="fig|1209989.3.peg.1268"/>
<reference evidence="2" key="1">
    <citation type="journal article" date="2013" name="Genome Announc.">
        <title>First genome sequence of a syntrophic acetate-oxidizing bacterium, Tepidanaerobacter acetatoxydans strain Re1.</title>
        <authorList>
            <person name="Manzoor S."/>
            <person name="Bongcam-Rudloff E."/>
            <person name="Schnurer A."/>
            <person name="Muller B."/>
        </authorList>
    </citation>
    <scope>NUCLEOTIDE SEQUENCE [LARGE SCALE GENOMIC DNA]</scope>
    <source>
        <strain evidence="2">Re1</strain>
    </source>
</reference>
<gene>
    <name evidence="1" type="ordered locus">TEPIRE1_1156</name>
</gene>
<evidence type="ECO:0000313" key="2">
    <source>
        <dbReference type="Proteomes" id="UP000010802"/>
    </source>
</evidence>
<protein>
    <submittedName>
        <fullName evidence="1">Uncharacterized protein</fullName>
    </submittedName>
</protein>
<dbReference type="AlphaFoldDB" id="F4LSE0"/>
<dbReference type="STRING" id="1209989.TepRe1_1058"/>
<keyword evidence="2" id="KW-1185">Reference proteome</keyword>
<name>F4LSE0_TEPAE</name>